<name>A0AAU1UGS8_9ACTN</name>
<accession>A0AAU1UGS8</accession>
<proteinExistence type="predicted"/>
<gene>
    <name evidence="1" type="ORF">OHU69_42835</name>
</gene>
<evidence type="ECO:0000313" key="1">
    <source>
        <dbReference type="EMBL" id="WTS17192.1"/>
    </source>
</evidence>
<reference evidence="1" key="1">
    <citation type="submission" date="2022-10" db="EMBL/GenBank/DDBJ databases">
        <title>The complete genomes of actinobacterial strains from the NBC collection.</title>
        <authorList>
            <person name="Joergensen T.S."/>
            <person name="Alvarez Arevalo M."/>
            <person name="Sterndorff E.B."/>
            <person name="Faurdal D."/>
            <person name="Vuksanovic O."/>
            <person name="Mourched A.-S."/>
            <person name="Charusanti P."/>
            <person name="Shaw S."/>
            <person name="Blin K."/>
            <person name="Weber T."/>
        </authorList>
    </citation>
    <scope>NUCLEOTIDE SEQUENCE</scope>
    <source>
        <strain evidence="1">NBC_00119</strain>
    </source>
</reference>
<dbReference type="Pfam" id="PF13563">
    <property type="entry name" value="2_5_RNA_ligase2"/>
    <property type="match status" value="1"/>
</dbReference>
<organism evidence="1">
    <name type="scientific">Streptomyces sp. NBC_00119</name>
    <dbReference type="NCBI Taxonomy" id="2975659"/>
    <lineage>
        <taxon>Bacteria</taxon>
        <taxon>Bacillati</taxon>
        <taxon>Actinomycetota</taxon>
        <taxon>Actinomycetes</taxon>
        <taxon>Kitasatosporales</taxon>
        <taxon>Streptomycetaceae</taxon>
        <taxon>Streptomyces</taxon>
    </lineage>
</organism>
<dbReference type="AlphaFoldDB" id="A0AAU1UGS8"/>
<dbReference type="EMBL" id="CP108195">
    <property type="protein sequence ID" value="WTS17192.1"/>
    <property type="molecule type" value="Genomic_DNA"/>
</dbReference>
<keyword evidence="1" id="KW-0436">Ligase</keyword>
<dbReference type="GO" id="GO:0016874">
    <property type="term" value="F:ligase activity"/>
    <property type="evidence" value="ECO:0007669"/>
    <property type="project" value="UniProtKB-KW"/>
</dbReference>
<protein>
    <submittedName>
        <fullName evidence="1">2'-5' RNA ligase family protein</fullName>
    </submittedName>
</protein>
<sequence>MTAVGEGSAPEDRSALVITLPMANPLLAAAAEINPALVRKGLPAHVSLLYPFLPAAELTADVDAEVRDLAASLPAVQTDLKDFVAAPRFVAVPVPALQPVADAFCARWPHIAPYGGRFGERPEPHVTLATGATDEEAELVRDRVRPLLPLRVAAWRVDLVVRTDGDWRLRLTAPFAASP</sequence>
<dbReference type="Gene3D" id="3.90.1140.10">
    <property type="entry name" value="Cyclic phosphodiesterase"/>
    <property type="match status" value="1"/>
</dbReference>